<evidence type="ECO:0000313" key="2">
    <source>
        <dbReference type="RefSeq" id="XP_039146131.1"/>
    </source>
</evidence>
<dbReference type="InterPro" id="IPR044678">
    <property type="entry name" value="COR27/28"/>
</dbReference>
<dbReference type="Proteomes" id="UP001515500">
    <property type="component" value="Chromosome 19"/>
</dbReference>
<dbReference type="AlphaFoldDB" id="A0AB40D4R3"/>
<sequence length="264" mass="30010">MMMETRVSFFCQFLIVINARNDEIQLRLSRKKMCYQFIVEDSMSMEWTDEKHSLYLNSMEASFVDQLYSNKYHLKDIHSWSSRTQKHTNSQGIGTRTVSSGQFKVLRRGCWEKINFEKAAKGHNDPDTEPFILSANPWIQHFRAASSIGKELHVPSSIQMDVIDSFTQPMNLTNQSNGRTATTSGQFPCCSHVSCQDSVGCCAEVSDQNFVDQEADKQEKLSITCRKKKAKVAATNEPSFKDQVVPLGKLHLASTCEENHSHLN</sequence>
<dbReference type="GeneID" id="120283501"/>
<dbReference type="GO" id="GO:0042752">
    <property type="term" value="P:regulation of circadian rhythm"/>
    <property type="evidence" value="ECO:0007669"/>
    <property type="project" value="InterPro"/>
</dbReference>
<evidence type="ECO:0000313" key="1">
    <source>
        <dbReference type="Proteomes" id="UP001515500"/>
    </source>
</evidence>
<proteinExistence type="predicted"/>
<dbReference type="GO" id="GO:0009409">
    <property type="term" value="P:response to cold"/>
    <property type="evidence" value="ECO:0007669"/>
    <property type="project" value="InterPro"/>
</dbReference>
<keyword evidence="1" id="KW-1185">Reference proteome</keyword>
<protein>
    <submittedName>
        <fullName evidence="2">Cold-regulated protein 27-like isoform X1</fullName>
    </submittedName>
</protein>
<reference evidence="2" key="1">
    <citation type="submission" date="2025-08" db="UniProtKB">
        <authorList>
            <consortium name="RefSeq"/>
        </authorList>
    </citation>
    <scope>IDENTIFICATION</scope>
</reference>
<dbReference type="RefSeq" id="XP_039146131.1">
    <property type="nucleotide sequence ID" value="XM_039290197.1"/>
</dbReference>
<accession>A0AB40D4R3</accession>
<dbReference type="PANTHER" id="PTHR33676:SF3">
    <property type="entry name" value="COLD-REGULATED PROTEIN 27"/>
    <property type="match status" value="1"/>
</dbReference>
<gene>
    <name evidence="2" type="primary">LOC120283501</name>
</gene>
<organism evidence="1 2">
    <name type="scientific">Dioscorea cayennensis subsp. rotundata</name>
    <name type="common">White Guinea yam</name>
    <name type="synonym">Dioscorea rotundata</name>
    <dbReference type="NCBI Taxonomy" id="55577"/>
    <lineage>
        <taxon>Eukaryota</taxon>
        <taxon>Viridiplantae</taxon>
        <taxon>Streptophyta</taxon>
        <taxon>Embryophyta</taxon>
        <taxon>Tracheophyta</taxon>
        <taxon>Spermatophyta</taxon>
        <taxon>Magnoliopsida</taxon>
        <taxon>Liliopsida</taxon>
        <taxon>Dioscoreales</taxon>
        <taxon>Dioscoreaceae</taxon>
        <taxon>Dioscorea</taxon>
    </lineage>
</organism>
<dbReference type="PANTHER" id="PTHR33676">
    <property type="entry name" value="COLD REGULATED PROTEIN 27"/>
    <property type="match status" value="1"/>
</dbReference>
<name>A0AB40D4R3_DIOCR</name>